<proteinExistence type="predicted"/>
<reference evidence="2 3" key="1">
    <citation type="journal article" date="2023" name="Int. J. Syst. Evol. Microbiol.">
        <title>Streptococcus sciuri sp. nov., Staphylococcus marylandisciuri sp. nov. and Staphylococcus americanisciuri sp. nov., isolated from faeces of eastern grey squirrel (Sciurus carolinensis).</title>
        <authorList>
            <person name="Volokhov D.V."/>
            <person name="Zagorodnyaya T.A."/>
            <person name="Furtak V.A."/>
            <person name="Nattanmai G."/>
            <person name="Randall L."/>
            <person name="Jose S."/>
            <person name="Gao Y."/>
            <person name="Eisenberg T."/>
            <person name="Delmonte P."/>
            <person name="Blom J."/>
            <person name="Mitchell K.K."/>
        </authorList>
    </citation>
    <scope>NUCLEOTIDE SEQUENCE [LARGE SCALE GENOMIC DNA]</scope>
    <source>
        <strain evidence="2 3">GRT3</strain>
    </source>
</reference>
<dbReference type="Proteomes" id="UP001205609">
    <property type="component" value="Unassembled WGS sequence"/>
</dbReference>
<organism evidence="2 3">
    <name type="scientific">Staphylococcus americanisciuri</name>
    <dbReference type="NCBI Taxonomy" id="2973940"/>
    <lineage>
        <taxon>Bacteria</taxon>
        <taxon>Bacillati</taxon>
        <taxon>Bacillota</taxon>
        <taxon>Bacilli</taxon>
        <taxon>Bacillales</taxon>
        <taxon>Staphylococcaceae</taxon>
        <taxon>Staphylococcus</taxon>
    </lineage>
</organism>
<evidence type="ECO:0000313" key="3">
    <source>
        <dbReference type="Proteomes" id="UP001205609"/>
    </source>
</evidence>
<feature type="region of interest" description="Disordered" evidence="1">
    <location>
        <begin position="182"/>
        <end position="202"/>
    </location>
</feature>
<evidence type="ECO:0000256" key="1">
    <source>
        <dbReference type="SAM" id="MobiDB-lite"/>
    </source>
</evidence>
<sequence>MLELPEIHNDRTKKIDYKGQTVSIAQIAEASGFSKNTVRKKLKQGVDIKEIITDTYHKRLKLTKEQIKKKDRKALTLSTIEERLANGWSIDLALELSSQYVGSVDNIVFKSKIRGIDIEIPYEKILELEIKGITTSVIGLRVSKGMTLEEAMAKPVVKDIDPCEETLTVNCEEIDEINKRASEAGAQSYREERLRKSKPHLQTVPQKHKLSDYGRYLMSRPGIARVKTDLYGNVQFI</sequence>
<keyword evidence="3" id="KW-1185">Reference proteome</keyword>
<dbReference type="EMBL" id="JANUXY010000004">
    <property type="protein sequence ID" value="MCS4486360.1"/>
    <property type="molecule type" value="Genomic_DNA"/>
</dbReference>
<dbReference type="InterPro" id="IPR011688">
    <property type="entry name" value="PVL_Orf50"/>
</dbReference>
<name>A0ABT2F388_9STAP</name>
<dbReference type="RefSeq" id="WP_259199662.1">
    <property type="nucleotide sequence ID" value="NZ_JANUXY010000004.1"/>
</dbReference>
<gene>
    <name evidence="2" type="ORF">NXS11_05555</name>
</gene>
<protein>
    <submittedName>
        <fullName evidence="2">Uncharacterized protein</fullName>
    </submittedName>
</protein>
<comment type="caution">
    <text evidence="2">The sequence shown here is derived from an EMBL/GenBank/DDBJ whole genome shotgun (WGS) entry which is preliminary data.</text>
</comment>
<accession>A0ABT2F388</accession>
<evidence type="ECO:0000313" key="2">
    <source>
        <dbReference type="EMBL" id="MCS4486360.1"/>
    </source>
</evidence>
<dbReference type="Pfam" id="PF07768">
    <property type="entry name" value="PVL_ORF50"/>
    <property type="match status" value="1"/>
</dbReference>